<gene>
    <name evidence="1" type="ORF">MM171A00291_0045</name>
    <name evidence="2" type="ORF">MM171B00223_0011</name>
</gene>
<name>A0A6M3LZI6_9ZZZZ</name>
<dbReference type="EMBL" id="MT143887">
    <property type="protein sequence ID" value="QJB04634.1"/>
    <property type="molecule type" value="Genomic_DNA"/>
</dbReference>
<evidence type="ECO:0008006" key="3">
    <source>
        <dbReference type="Google" id="ProtNLM"/>
    </source>
</evidence>
<reference evidence="1" key="1">
    <citation type="submission" date="2020-03" db="EMBL/GenBank/DDBJ databases">
        <title>The deep terrestrial virosphere.</title>
        <authorList>
            <person name="Holmfeldt K."/>
            <person name="Nilsson E."/>
            <person name="Simone D."/>
            <person name="Lopez-Fernandez M."/>
            <person name="Wu X."/>
            <person name="de Brujin I."/>
            <person name="Lundin D."/>
            <person name="Andersson A."/>
            <person name="Bertilsson S."/>
            <person name="Dopson M."/>
        </authorList>
    </citation>
    <scope>NUCLEOTIDE SEQUENCE</scope>
    <source>
        <strain evidence="1">MM171A00291</strain>
        <strain evidence="2">MM171B00223</strain>
    </source>
</reference>
<proteinExistence type="predicted"/>
<sequence>MKSASTSDRTEYILYDIVNGSRSKPLAQLDYWDGTEWKPLDDIKSLSFSQSNQQRRYGSITLVPPANEMSCAIDNKEEKYSPDTGGLFDGVLIRNRLVRAAIGYQLNDTTTETYTHDPDITSGRVMYHTQVISDKIYNDITSASSFTALPGLTTSWNFYDGLNYDASTYSPEGYYLSSYIDFLVYKTETLQQLKVTATSTGIKVYYRASDVKDDLINNTTSFTYLGACSVGTKTFTLSDVTERWFQFCLVFDTGTWGTNYAENIQIVYTQSAEYFTQGEYLMDDPGFTSRLGDYSASFSARDYLKKALETEVSCPTYAVAVDCAQILRDVCDRAGIPHNDGAETIADTTYDVAIANDDNFQDEKAVDVFGEVMFYLNGKNTAYRLEMVEGNLTLYTVDETPTEADWQLHYIYNLISLDKRYVSNKLLQRVTVLTKDHTVDPESQLATDTYTEELTDEELTWSNDSMYLRIETSGNGTFVLKSIDLNGKKIVFDVEYESTATEIDLDVTVYGDEHRAGFTGYFGEAQKQVNATNVEGFTNKIINRLCQSDAECTDIAEGLIAKYGDPKFQLTATIPCNPLLEIGDKILVWEKYSNSKSIFIIDEIRIEYSADGASMMQTLILTDTGVDDTASFIWDKNGADAGASDRKLDVGTLWEQDLGVSVTEDTTDYSSTKMVRFA</sequence>
<dbReference type="AlphaFoldDB" id="A0A6M3LZI6"/>
<accession>A0A6M3LZI6</accession>
<evidence type="ECO:0000313" key="2">
    <source>
        <dbReference type="EMBL" id="QJB04634.1"/>
    </source>
</evidence>
<evidence type="ECO:0000313" key="1">
    <source>
        <dbReference type="EMBL" id="QJB00737.1"/>
    </source>
</evidence>
<organism evidence="1">
    <name type="scientific">viral metagenome</name>
    <dbReference type="NCBI Taxonomy" id="1070528"/>
    <lineage>
        <taxon>unclassified sequences</taxon>
        <taxon>metagenomes</taxon>
        <taxon>organismal metagenomes</taxon>
    </lineage>
</organism>
<protein>
    <recommendedName>
        <fullName evidence="3">Tail protein</fullName>
    </recommendedName>
</protein>
<dbReference type="EMBL" id="MT143699">
    <property type="protein sequence ID" value="QJB00737.1"/>
    <property type="molecule type" value="Genomic_DNA"/>
</dbReference>